<dbReference type="AlphaFoldDB" id="A0A183TR64"/>
<dbReference type="EMBL" id="UYSU01045823">
    <property type="protein sequence ID" value="VDM05348.1"/>
    <property type="molecule type" value="Genomic_DNA"/>
</dbReference>
<dbReference type="WBParaSite" id="SSLN_0001968201-mRNA-1">
    <property type="protein sequence ID" value="SSLN_0001968201-mRNA-1"/>
    <property type="gene ID" value="SSLN_0001968201"/>
</dbReference>
<evidence type="ECO:0000313" key="4">
    <source>
        <dbReference type="WBParaSite" id="SSLN_0001968201-mRNA-1"/>
    </source>
</evidence>
<organism evidence="4">
    <name type="scientific">Schistocephalus solidus</name>
    <name type="common">Tapeworm</name>
    <dbReference type="NCBI Taxonomy" id="70667"/>
    <lineage>
        <taxon>Eukaryota</taxon>
        <taxon>Metazoa</taxon>
        <taxon>Spiralia</taxon>
        <taxon>Lophotrochozoa</taxon>
        <taxon>Platyhelminthes</taxon>
        <taxon>Cestoda</taxon>
        <taxon>Eucestoda</taxon>
        <taxon>Diphyllobothriidea</taxon>
        <taxon>Diphyllobothriidae</taxon>
        <taxon>Schistocephalus</taxon>
    </lineage>
</organism>
<proteinExistence type="predicted"/>
<feature type="region of interest" description="Disordered" evidence="1">
    <location>
        <begin position="1"/>
        <end position="22"/>
    </location>
</feature>
<evidence type="ECO:0000256" key="1">
    <source>
        <dbReference type="SAM" id="MobiDB-lite"/>
    </source>
</evidence>
<gene>
    <name evidence="2" type="ORF">SSLN_LOCUS18962</name>
</gene>
<reference evidence="2 3" key="2">
    <citation type="submission" date="2018-11" db="EMBL/GenBank/DDBJ databases">
        <authorList>
            <consortium name="Pathogen Informatics"/>
        </authorList>
    </citation>
    <scope>NUCLEOTIDE SEQUENCE [LARGE SCALE GENOMIC DNA]</scope>
    <source>
        <strain evidence="2 3">NST_G2</strain>
    </source>
</reference>
<sequence>MRIHDSGIHHNADNTDTPCTTSTPAIHTTTATLTTVNYLPQPLPIYPANTAPATSTNVSVWSVTCESNAWRLMNQCLKLRHKIDAHASNALTAPTSVHTAWAY</sequence>
<evidence type="ECO:0000313" key="3">
    <source>
        <dbReference type="Proteomes" id="UP000275846"/>
    </source>
</evidence>
<evidence type="ECO:0000313" key="2">
    <source>
        <dbReference type="EMBL" id="VDM05348.1"/>
    </source>
</evidence>
<accession>A0A183TR64</accession>
<name>A0A183TR64_SCHSO</name>
<feature type="compositionally biased region" description="Basic and acidic residues" evidence="1">
    <location>
        <begin position="1"/>
        <end position="13"/>
    </location>
</feature>
<keyword evidence="3" id="KW-1185">Reference proteome</keyword>
<dbReference type="Proteomes" id="UP000275846">
    <property type="component" value="Unassembled WGS sequence"/>
</dbReference>
<reference evidence="4" key="1">
    <citation type="submission" date="2016-06" db="UniProtKB">
        <authorList>
            <consortium name="WormBaseParasite"/>
        </authorList>
    </citation>
    <scope>IDENTIFICATION</scope>
</reference>
<protein>
    <submittedName>
        <fullName evidence="2 4">Uncharacterized protein</fullName>
    </submittedName>
</protein>